<comment type="caution">
    <text evidence="2">The sequence shown here is derived from an EMBL/GenBank/DDBJ whole genome shotgun (WGS) entry which is preliminary data.</text>
</comment>
<dbReference type="SUPFAM" id="SSF53098">
    <property type="entry name" value="Ribonuclease H-like"/>
    <property type="match status" value="1"/>
</dbReference>
<reference evidence="3" key="1">
    <citation type="journal article" date="2019" name="Int. J. Syst. Evol. Microbiol.">
        <title>The Global Catalogue of Microorganisms (GCM) 10K type strain sequencing project: providing services to taxonomists for standard genome sequencing and annotation.</title>
        <authorList>
            <consortium name="The Broad Institute Genomics Platform"/>
            <consortium name="The Broad Institute Genome Sequencing Center for Infectious Disease"/>
            <person name="Wu L."/>
            <person name="Ma J."/>
        </authorList>
    </citation>
    <scope>NUCLEOTIDE SEQUENCE [LARGE SCALE GENOMIC DNA]</scope>
    <source>
        <strain evidence="3">JCM 16898</strain>
    </source>
</reference>
<protein>
    <recommendedName>
        <fullName evidence="4">DDE superfamily endonuclease</fullName>
    </recommendedName>
</protein>
<sequence length="119" mass="14137">MFAALDLATGRCFYRVRDRKRWLLFLDFCKQLRRRFPTGKLYLICDNWRSHGKAEVTTWCAANDIELVYTHPHLLAELDRVRVHHGPLLHPRRQQLPQPHHPSDSDCRLPPPAHPRRTQ</sequence>
<dbReference type="InterPro" id="IPR012337">
    <property type="entry name" value="RNaseH-like_sf"/>
</dbReference>
<proteinExistence type="predicted"/>
<evidence type="ECO:0008006" key="4">
    <source>
        <dbReference type="Google" id="ProtNLM"/>
    </source>
</evidence>
<evidence type="ECO:0000313" key="3">
    <source>
        <dbReference type="Proteomes" id="UP001500689"/>
    </source>
</evidence>
<dbReference type="Proteomes" id="UP001500689">
    <property type="component" value="Unassembled WGS sequence"/>
</dbReference>
<dbReference type="EMBL" id="BAAAZN010000011">
    <property type="protein sequence ID" value="GAA3559588.1"/>
    <property type="molecule type" value="Genomic_DNA"/>
</dbReference>
<gene>
    <name evidence="2" type="ORF">GCM10022222_49150</name>
</gene>
<feature type="region of interest" description="Disordered" evidence="1">
    <location>
        <begin position="89"/>
        <end position="119"/>
    </location>
</feature>
<keyword evidence="3" id="KW-1185">Reference proteome</keyword>
<name>A0ABP6X0T5_9PSEU</name>
<organism evidence="2 3">
    <name type="scientific">Amycolatopsis ultiminotia</name>
    <dbReference type="NCBI Taxonomy" id="543629"/>
    <lineage>
        <taxon>Bacteria</taxon>
        <taxon>Bacillati</taxon>
        <taxon>Actinomycetota</taxon>
        <taxon>Actinomycetes</taxon>
        <taxon>Pseudonocardiales</taxon>
        <taxon>Pseudonocardiaceae</taxon>
        <taxon>Amycolatopsis</taxon>
    </lineage>
</organism>
<evidence type="ECO:0000313" key="2">
    <source>
        <dbReference type="EMBL" id="GAA3559588.1"/>
    </source>
</evidence>
<evidence type="ECO:0000256" key="1">
    <source>
        <dbReference type="SAM" id="MobiDB-lite"/>
    </source>
</evidence>
<accession>A0ABP6X0T5</accession>